<feature type="domain" description="LysM" evidence="7">
    <location>
        <begin position="353"/>
        <end position="400"/>
    </location>
</feature>
<feature type="region of interest" description="Disordered" evidence="5">
    <location>
        <begin position="97"/>
        <end position="135"/>
    </location>
</feature>
<dbReference type="InterPro" id="IPR036779">
    <property type="entry name" value="LysM_dom_sf"/>
</dbReference>
<dbReference type="OrthoDB" id="5985073at2759"/>
<evidence type="ECO:0000256" key="6">
    <source>
        <dbReference type="SAM" id="SignalP"/>
    </source>
</evidence>
<keyword evidence="1" id="KW-0147">Chitin-binding</keyword>
<feature type="region of interest" description="Disordered" evidence="5">
    <location>
        <begin position="409"/>
        <end position="465"/>
    </location>
</feature>
<evidence type="ECO:0000313" key="8">
    <source>
        <dbReference type="EMBL" id="OAQ99510.1"/>
    </source>
</evidence>
<feature type="chain" id="PRO_5008104333" description="LysM domain-containing protein" evidence="6">
    <location>
        <begin position="24"/>
        <end position="538"/>
    </location>
</feature>
<keyword evidence="9" id="KW-1185">Reference proteome</keyword>
<feature type="domain" description="LysM" evidence="7">
    <location>
        <begin position="42"/>
        <end position="91"/>
    </location>
</feature>
<dbReference type="Proteomes" id="UP000243081">
    <property type="component" value="Unassembled WGS sequence"/>
</dbReference>
<dbReference type="PANTHER" id="PTHR34997:SF2">
    <property type="entry name" value="LYSM DOMAIN-CONTAINING PROTEIN-RELATED"/>
    <property type="match status" value="1"/>
</dbReference>
<sequence length="538" mass="57675">MKLQSNSCVLLGALLCAARHALAQDTQPSGPTMPNIVSNCNAFHTVKAGSGDSCWTISQKYKISLDNFYKWNPDVKDDCATNFWVGYSYCVGVGAKPTSTKTTTSSTTSSSTKTTPTTSPSSSPTSATSSTNTDPYSTRYPVTSWKVTATSVETTFPPQRTQPGQPADCDDWYLPSPGDSCERVLAAHSWLTRENLLSWNPVLGEDCTGLFDGWWICVSTRTRNVTVSFSWTTTDAPATVPTLTGSYTPSTLPPVNSSFVASPTMNGVISGCKDWYQAQACHSQGDTCRKIVDGNILTQENFFKMNPDLDGNCDGLWANYWYCIVGPDGVTAMPSTVFTRPTSVPGGQDGTCKHWYQRDGETCDDIAAMFDVFSRDDFIKWNPSVGKNCDAMTDGAWYCVGVPGTPTTRTRPIPTTFTPDPSTTKSGSATTTGQSTTSPSKTPTSTTSTPTTTSGGGEIATPSPTRDGMIAACHRFYRAQSGDGCWSIANAAKIDLDNFYAWNPAVATDCSGLWLNYYYCIGISGPVTTISSGAAVPT</sequence>
<accession>A0A179ICZ9</accession>
<reference evidence="8 9" key="1">
    <citation type="submission" date="2016-03" db="EMBL/GenBank/DDBJ databases">
        <title>Fine-scale spatial genetic structure of a fungal parasite of coffee scale insects.</title>
        <authorList>
            <person name="Jackson D."/>
            <person name="Zemenick K.A."/>
            <person name="Malloure B."/>
            <person name="Quandt C.A."/>
            <person name="James T.Y."/>
        </authorList>
    </citation>
    <scope>NUCLEOTIDE SEQUENCE [LARGE SCALE GENOMIC DNA]</scope>
    <source>
        <strain evidence="8 9">UM487</strain>
    </source>
</reference>
<dbReference type="OMA" id="NCNAFHT"/>
<gene>
    <name evidence="8" type="ORF">LLEC1_01705</name>
</gene>
<evidence type="ECO:0000256" key="1">
    <source>
        <dbReference type="ARBA" id="ARBA00022669"/>
    </source>
</evidence>
<name>A0A179ICZ9_CORDF</name>
<dbReference type="Pfam" id="PF01476">
    <property type="entry name" value="LysM"/>
    <property type="match status" value="2"/>
</dbReference>
<dbReference type="AlphaFoldDB" id="A0A179ICZ9"/>
<evidence type="ECO:0000256" key="2">
    <source>
        <dbReference type="ARBA" id="ARBA00022729"/>
    </source>
</evidence>
<dbReference type="InterPro" id="IPR018392">
    <property type="entry name" value="LysM"/>
</dbReference>
<dbReference type="GO" id="GO:0008061">
    <property type="term" value="F:chitin binding"/>
    <property type="evidence" value="ECO:0007669"/>
    <property type="project" value="UniProtKB-KW"/>
</dbReference>
<protein>
    <recommendedName>
        <fullName evidence="7">LysM domain-containing protein</fullName>
    </recommendedName>
</protein>
<evidence type="ECO:0000259" key="7">
    <source>
        <dbReference type="PROSITE" id="PS51782"/>
    </source>
</evidence>
<feature type="compositionally biased region" description="Low complexity" evidence="5">
    <location>
        <begin position="409"/>
        <end position="453"/>
    </location>
</feature>
<evidence type="ECO:0000256" key="5">
    <source>
        <dbReference type="SAM" id="MobiDB-lite"/>
    </source>
</evidence>
<feature type="compositionally biased region" description="Low complexity" evidence="5">
    <location>
        <begin position="97"/>
        <end position="131"/>
    </location>
</feature>
<evidence type="ECO:0000256" key="4">
    <source>
        <dbReference type="ARBA" id="ARBA00044955"/>
    </source>
</evidence>
<dbReference type="CDD" id="cd00118">
    <property type="entry name" value="LysM"/>
    <property type="match status" value="3"/>
</dbReference>
<comment type="caution">
    <text evidence="8">The sequence shown here is derived from an EMBL/GenBank/DDBJ whole genome shotgun (WGS) entry which is preliminary data.</text>
</comment>
<keyword evidence="2 6" id="KW-0732">Signal</keyword>
<dbReference type="InterPro" id="IPR052210">
    <property type="entry name" value="LysM1-like"/>
</dbReference>
<dbReference type="SUPFAM" id="SSF54106">
    <property type="entry name" value="LysM domain"/>
    <property type="match status" value="2"/>
</dbReference>
<feature type="domain" description="LysM" evidence="7">
    <location>
        <begin position="475"/>
        <end position="521"/>
    </location>
</feature>
<proteinExistence type="inferred from homology"/>
<organism evidence="8 9">
    <name type="scientific">Cordyceps confragosa</name>
    <name type="common">Lecanicillium lecanii</name>
    <dbReference type="NCBI Taxonomy" id="2714763"/>
    <lineage>
        <taxon>Eukaryota</taxon>
        <taxon>Fungi</taxon>
        <taxon>Dikarya</taxon>
        <taxon>Ascomycota</taxon>
        <taxon>Pezizomycotina</taxon>
        <taxon>Sordariomycetes</taxon>
        <taxon>Hypocreomycetidae</taxon>
        <taxon>Hypocreales</taxon>
        <taxon>Cordycipitaceae</taxon>
        <taxon>Akanthomyces</taxon>
    </lineage>
</organism>
<feature type="signal peptide" evidence="6">
    <location>
        <begin position="1"/>
        <end position="23"/>
    </location>
</feature>
<dbReference type="EMBL" id="LUKN01002175">
    <property type="protein sequence ID" value="OAQ99510.1"/>
    <property type="molecule type" value="Genomic_DNA"/>
</dbReference>
<keyword evidence="3" id="KW-0843">Virulence</keyword>
<dbReference type="PROSITE" id="PS51782">
    <property type="entry name" value="LYSM"/>
    <property type="match status" value="3"/>
</dbReference>
<evidence type="ECO:0000313" key="9">
    <source>
        <dbReference type="Proteomes" id="UP000243081"/>
    </source>
</evidence>
<dbReference type="PANTHER" id="PTHR34997">
    <property type="entry name" value="AM15"/>
    <property type="match status" value="1"/>
</dbReference>
<evidence type="ECO:0000256" key="3">
    <source>
        <dbReference type="ARBA" id="ARBA00023026"/>
    </source>
</evidence>
<comment type="similarity">
    <text evidence="4">Belongs to the secreted LysM effector family.</text>
</comment>
<dbReference type="Gene3D" id="3.10.350.10">
    <property type="entry name" value="LysM domain"/>
    <property type="match status" value="5"/>
</dbReference>
<dbReference type="SMART" id="SM00257">
    <property type="entry name" value="LysM"/>
    <property type="match status" value="2"/>
</dbReference>